<keyword evidence="6" id="KW-1185">Reference proteome</keyword>
<dbReference type="SUPFAM" id="SSF51215">
    <property type="entry name" value="Regulatory protein AraC"/>
    <property type="match status" value="1"/>
</dbReference>
<dbReference type="SMART" id="SM00342">
    <property type="entry name" value="HTH_ARAC"/>
    <property type="match status" value="1"/>
</dbReference>
<evidence type="ECO:0000259" key="4">
    <source>
        <dbReference type="PROSITE" id="PS01124"/>
    </source>
</evidence>
<dbReference type="InterPro" id="IPR037923">
    <property type="entry name" value="HTH-like"/>
</dbReference>
<dbReference type="Gene3D" id="1.10.10.60">
    <property type="entry name" value="Homeodomain-like"/>
    <property type="match status" value="2"/>
</dbReference>
<dbReference type="Proteomes" id="UP000626697">
    <property type="component" value="Unassembled WGS sequence"/>
</dbReference>
<keyword evidence="2" id="KW-0238">DNA-binding</keyword>
<dbReference type="SUPFAM" id="SSF46689">
    <property type="entry name" value="Homeodomain-like"/>
    <property type="match status" value="2"/>
</dbReference>
<evidence type="ECO:0000256" key="3">
    <source>
        <dbReference type="ARBA" id="ARBA00023163"/>
    </source>
</evidence>
<evidence type="ECO:0000256" key="1">
    <source>
        <dbReference type="ARBA" id="ARBA00023015"/>
    </source>
</evidence>
<name>A0ABR6CNP7_9BACI</name>
<keyword evidence="3" id="KW-0804">Transcription</keyword>
<dbReference type="InterPro" id="IPR018062">
    <property type="entry name" value="HTH_AraC-typ_CS"/>
</dbReference>
<protein>
    <submittedName>
        <fullName evidence="5">AraC-like DNA-binding protein</fullName>
    </submittedName>
</protein>
<organism evidence="5 6">
    <name type="scientific">Peribacillus huizhouensis</name>
    <dbReference type="NCBI Taxonomy" id="1501239"/>
    <lineage>
        <taxon>Bacteria</taxon>
        <taxon>Bacillati</taxon>
        <taxon>Bacillota</taxon>
        <taxon>Bacilli</taxon>
        <taxon>Bacillales</taxon>
        <taxon>Bacillaceae</taxon>
        <taxon>Peribacillus</taxon>
    </lineage>
</organism>
<dbReference type="EMBL" id="JACJHX010000004">
    <property type="protein sequence ID" value="MBA9026669.1"/>
    <property type="molecule type" value="Genomic_DNA"/>
</dbReference>
<dbReference type="PROSITE" id="PS01124">
    <property type="entry name" value="HTH_ARAC_FAMILY_2"/>
    <property type="match status" value="1"/>
</dbReference>
<dbReference type="InterPro" id="IPR018060">
    <property type="entry name" value="HTH_AraC"/>
</dbReference>
<sequence length="301" mass="34711">MHNPEFFPPKKKQAAFSEWSPNIHYAQSQKLPPCKLPKRRIYDFELLYVQQGEAATILDGKHYSLSAGQMIFIPAGIYHQNEVVSSPFAQFIGIHFDFFGDLDIQTEADIVVNESAVQFDKFGVEAIAESFAPLSMNPLYTPSLSCVQLMKQLVHEFTMRPLGYTLICKALLLNILGLLLRTQTEYNPAHFPMHGDRILELMVLIEEKPAEMWTNQKLAKHLNMNDDHMSKIFKRIAGMPPGEYVQMIRLRKARLLLRETNLSIEEVGREIGYADIHYFSRLFRKYEGISPSKYRNLSRIL</sequence>
<evidence type="ECO:0000256" key="2">
    <source>
        <dbReference type="ARBA" id="ARBA00023125"/>
    </source>
</evidence>
<dbReference type="InterPro" id="IPR013096">
    <property type="entry name" value="Cupin_2"/>
</dbReference>
<feature type="domain" description="HTH araC/xylS-type" evidence="4">
    <location>
        <begin position="199"/>
        <end position="297"/>
    </location>
</feature>
<gene>
    <name evidence="5" type="ORF">HNP81_001954</name>
</gene>
<dbReference type="RefSeq" id="WP_028389773.1">
    <property type="nucleotide sequence ID" value="NZ_JACJHX010000004.1"/>
</dbReference>
<reference evidence="5 6" key="1">
    <citation type="submission" date="2020-08" db="EMBL/GenBank/DDBJ databases">
        <title>Genomic Encyclopedia of Type Strains, Phase IV (KMG-IV): sequencing the most valuable type-strain genomes for metagenomic binning, comparative biology and taxonomic classification.</title>
        <authorList>
            <person name="Goeker M."/>
        </authorList>
    </citation>
    <scope>NUCLEOTIDE SEQUENCE [LARGE SCALE GENOMIC DNA]</scope>
    <source>
        <strain evidence="5 6">DSM 105481</strain>
    </source>
</reference>
<dbReference type="Gene3D" id="2.60.120.10">
    <property type="entry name" value="Jelly Rolls"/>
    <property type="match status" value="1"/>
</dbReference>
<dbReference type="PANTHER" id="PTHR43280">
    <property type="entry name" value="ARAC-FAMILY TRANSCRIPTIONAL REGULATOR"/>
    <property type="match status" value="1"/>
</dbReference>
<dbReference type="PANTHER" id="PTHR43280:SF2">
    <property type="entry name" value="HTH-TYPE TRANSCRIPTIONAL REGULATOR EXSA"/>
    <property type="match status" value="1"/>
</dbReference>
<dbReference type="InterPro" id="IPR020449">
    <property type="entry name" value="Tscrpt_reg_AraC-type_HTH"/>
</dbReference>
<dbReference type="InterPro" id="IPR009057">
    <property type="entry name" value="Homeodomain-like_sf"/>
</dbReference>
<proteinExistence type="predicted"/>
<keyword evidence="1" id="KW-0805">Transcription regulation</keyword>
<dbReference type="Pfam" id="PF12833">
    <property type="entry name" value="HTH_18"/>
    <property type="match status" value="1"/>
</dbReference>
<dbReference type="InterPro" id="IPR014710">
    <property type="entry name" value="RmlC-like_jellyroll"/>
</dbReference>
<dbReference type="Pfam" id="PF07883">
    <property type="entry name" value="Cupin_2"/>
    <property type="match status" value="1"/>
</dbReference>
<evidence type="ECO:0000313" key="6">
    <source>
        <dbReference type="Proteomes" id="UP000626697"/>
    </source>
</evidence>
<comment type="caution">
    <text evidence="5">The sequence shown here is derived from an EMBL/GenBank/DDBJ whole genome shotgun (WGS) entry which is preliminary data.</text>
</comment>
<accession>A0ABR6CNP7</accession>
<dbReference type="PRINTS" id="PR00032">
    <property type="entry name" value="HTHARAC"/>
</dbReference>
<dbReference type="PROSITE" id="PS00041">
    <property type="entry name" value="HTH_ARAC_FAMILY_1"/>
    <property type="match status" value="1"/>
</dbReference>
<evidence type="ECO:0000313" key="5">
    <source>
        <dbReference type="EMBL" id="MBA9026669.1"/>
    </source>
</evidence>